<dbReference type="Proteomes" id="UP000190395">
    <property type="component" value="Unassembled WGS sequence"/>
</dbReference>
<dbReference type="AlphaFoldDB" id="A0A1T4KX94"/>
<dbReference type="InterPro" id="IPR003593">
    <property type="entry name" value="AAA+_ATPase"/>
</dbReference>
<dbReference type="InterPro" id="IPR025662">
    <property type="entry name" value="Sigma_54_int_dom_ATP-bd_1"/>
</dbReference>
<name>A0A1T4KX94_9SPIR</name>
<dbReference type="STRING" id="225004.SAMN02745152_00363"/>
<keyword evidence="3 6" id="KW-0067">ATP-binding</keyword>
<dbReference type="Gene3D" id="3.40.50.300">
    <property type="entry name" value="P-loop containing nucleotide triphosphate hydrolases"/>
    <property type="match status" value="1"/>
</dbReference>
<dbReference type="EMBL" id="FUXC01000001">
    <property type="protein sequence ID" value="SJZ46937.1"/>
    <property type="molecule type" value="Genomic_DNA"/>
</dbReference>
<dbReference type="InterPro" id="IPR027417">
    <property type="entry name" value="P-loop_NTPase"/>
</dbReference>
<evidence type="ECO:0000313" key="7">
    <source>
        <dbReference type="Proteomes" id="UP000190395"/>
    </source>
</evidence>
<accession>A0A1T4KX94</accession>
<keyword evidence="6" id="KW-0449">Lipoprotein</keyword>
<evidence type="ECO:0000313" key="6">
    <source>
        <dbReference type="EMBL" id="SJZ46937.1"/>
    </source>
</evidence>
<keyword evidence="7" id="KW-1185">Reference proteome</keyword>
<dbReference type="GO" id="GO:0016887">
    <property type="term" value="F:ATP hydrolysis activity"/>
    <property type="evidence" value="ECO:0007669"/>
    <property type="project" value="InterPro"/>
</dbReference>
<feature type="domain" description="ABC transporter" evidence="5">
    <location>
        <begin position="6"/>
        <end position="226"/>
    </location>
</feature>
<dbReference type="GO" id="GO:0098796">
    <property type="term" value="C:membrane protein complex"/>
    <property type="evidence" value="ECO:0007669"/>
    <property type="project" value="UniProtKB-ARBA"/>
</dbReference>
<dbReference type="InterPro" id="IPR017871">
    <property type="entry name" value="ABC_transporter-like_CS"/>
</dbReference>
<evidence type="ECO:0000256" key="1">
    <source>
        <dbReference type="ARBA" id="ARBA00022448"/>
    </source>
</evidence>
<dbReference type="RefSeq" id="WP_078930111.1">
    <property type="nucleotide sequence ID" value="NZ_CAMEQG010000047.1"/>
</dbReference>
<keyword evidence="2" id="KW-0547">Nucleotide-binding</keyword>
<dbReference type="GO" id="GO:0005524">
    <property type="term" value="F:ATP binding"/>
    <property type="evidence" value="ECO:0007669"/>
    <property type="project" value="UniProtKB-KW"/>
</dbReference>
<dbReference type="PANTHER" id="PTHR42798">
    <property type="entry name" value="LIPOPROTEIN-RELEASING SYSTEM ATP-BINDING PROTEIN LOLD"/>
    <property type="match status" value="1"/>
</dbReference>
<evidence type="ECO:0000256" key="3">
    <source>
        <dbReference type="ARBA" id="ARBA00022840"/>
    </source>
</evidence>
<dbReference type="InterPro" id="IPR017911">
    <property type="entry name" value="MacB-like_ATP-bd"/>
</dbReference>
<dbReference type="InterPro" id="IPR003439">
    <property type="entry name" value="ABC_transporter-like_ATP-bd"/>
</dbReference>
<dbReference type="OrthoDB" id="9805538at2"/>
<dbReference type="GO" id="GO:0022857">
    <property type="term" value="F:transmembrane transporter activity"/>
    <property type="evidence" value="ECO:0007669"/>
    <property type="project" value="UniProtKB-ARBA"/>
</dbReference>
<dbReference type="PROSITE" id="PS50893">
    <property type="entry name" value="ABC_TRANSPORTER_2"/>
    <property type="match status" value="1"/>
</dbReference>
<dbReference type="PROSITE" id="PS00675">
    <property type="entry name" value="SIGMA54_INTERACT_1"/>
    <property type="match status" value="1"/>
</dbReference>
<gene>
    <name evidence="6" type="ORF">SAMN02745152_00363</name>
</gene>
<dbReference type="PROSITE" id="PS00211">
    <property type="entry name" value="ABC_TRANSPORTER_1"/>
    <property type="match status" value="1"/>
</dbReference>
<dbReference type="SMART" id="SM00382">
    <property type="entry name" value="AAA"/>
    <property type="match status" value="1"/>
</dbReference>
<dbReference type="PANTHER" id="PTHR42798:SF7">
    <property type="entry name" value="ALPHA-D-RIBOSE 1-METHYLPHOSPHONATE 5-TRIPHOSPHATE SYNTHASE SUBUNIT PHNL"/>
    <property type="match status" value="1"/>
</dbReference>
<evidence type="ECO:0000256" key="2">
    <source>
        <dbReference type="ARBA" id="ARBA00022741"/>
    </source>
</evidence>
<protein>
    <submittedName>
        <fullName evidence="6">Lipoprotein-releasing system ATP-binding protein</fullName>
    </submittedName>
</protein>
<evidence type="ECO:0000259" key="5">
    <source>
        <dbReference type="PROSITE" id="PS50893"/>
    </source>
</evidence>
<dbReference type="Pfam" id="PF00005">
    <property type="entry name" value="ABC_tran"/>
    <property type="match status" value="1"/>
</dbReference>
<sequence>MNNFAVEINGLEKTYKTESESLTILKNLDLRIEEGSKVVIIGESGSGKSTFLNIVGGLDKATCGSVKVGPYEITSLDEKRISEYRSTYLGLIFQFHYLLKDFTALENVFLPAYMAGMKKTAAVEKAKALLSDVGLLERASHLPSQLSGGERQRVAVARALINDPKLILADEPTGNLDPANAVMIGDLLFSMAEKYKKTLVLVTHDMALASKGDKIYSIKDGMLNER</sequence>
<keyword evidence="1" id="KW-0813">Transport</keyword>
<reference evidence="6 7" key="1">
    <citation type="submission" date="2017-02" db="EMBL/GenBank/DDBJ databases">
        <authorList>
            <person name="Peterson S.W."/>
        </authorList>
    </citation>
    <scope>NUCLEOTIDE SEQUENCE [LARGE SCALE GENOMIC DNA]</scope>
    <source>
        <strain evidence="6 7">ATCC BAA-909</strain>
    </source>
</reference>
<dbReference type="SUPFAM" id="SSF52540">
    <property type="entry name" value="P-loop containing nucleoside triphosphate hydrolases"/>
    <property type="match status" value="1"/>
</dbReference>
<evidence type="ECO:0000256" key="4">
    <source>
        <dbReference type="ARBA" id="ARBA00038388"/>
    </source>
</evidence>
<dbReference type="CDD" id="cd03255">
    <property type="entry name" value="ABC_MJ0796_LolCDE_FtsE"/>
    <property type="match status" value="1"/>
</dbReference>
<comment type="similarity">
    <text evidence="4">Belongs to the ABC transporter superfamily. Macrolide exporter (TC 3.A.1.122) family.</text>
</comment>
<proteinExistence type="inferred from homology"/>
<dbReference type="FunFam" id="3.40.50.300:FF:000032">
    <property type="entry name" value="Export ABC transporter ATP-binding protein"/>
    <property type="match status" value="1"/>
</dbReference>
<dbReference type="GeneID" id="303366638"/>
<organism evidence="6 7">
    <name type="scientific">Treponema berlinense</name>
    <dbReference type="NCBI Taxonomy" id="225004"/>
    <lineage>
        <taxon>Bacteria</taxon>
        <taxon>Pseudomonadati</taxon>
        <taxon>Spirochaetota</taxon>
        <taxon>Spirochaetia</taxon>
        <taxon>Spirochaetales</taxon>
        <taxon>Treponemataceae</taxon>
        <taxon>Treponema</taxon>
    </lineage>
</organism>